<sequence>WNFDETDLFPFAPPDHGLLTKQMSRKKKEKSCITISLSYNVDYSEDLPPT</sequence>
<gene>
    <name evidence="1" type="ORF">PAXRUDRAFT_155635</name>
</gene>
<dbReference type="EMBL" id="KN825760">
    <property type="protein sequence ID" value="KIK81635.1"/>
    <property type="molecule type" value="Genomic_DNA"/>
</dbReference>
<dbReference type="InParanoid" id="A0A0D0DQI4"/>
<keyword evidence="2" id="KW-1185">Reference proteome</keyword>
<name>A0A0D0DQI4_9AGAM</name>
<dbReference type="AlphaFoldDB" id="A0A0D0DQI4"/>
<reference evidence="1 2" key="1">
    <citation type="submission" date="2014-04" db="EMBL/GenBank/DDBJ databases">
        <authorList>
            <consortium name="DOE Joint Genome Institute"/>
            <person name="Kuo A."/>
            <person name="Kohler A."/>
            <person name="Jargeat P."/>
            <person name="Nagy L.G."/>
            <person name="Floudas D."/>
            <person name="Copeland A."/>
            <person name="Barry K.W."/>
            <person name="Cichocki N."/>
            <person name="Veneault-Fourrey C."/>
            <person name="LaButti K."/>
            <person name="Lindquist E.A."/>
            <person name="Lipzen A."/>
            <person name="Lundell T."/>
            <person name="Morin E."/>
            <person name="Murat C."/>
            <person name="Sun H."/>
            <person name="Tunlid A."/>
            <person name="Henrissat B."/>
            <person name="Grigoriev I.V."/>
            <person name="Hibbett D.S."/>
            <person name="Martin F."/>
            <person name="Nordberg H.P."/>
            <person name="Cantor M.N."/>
            <person name="Hua S.X."/>
        </authorList>
    </citation>
    <scope>NUCLEOTIDE SEQUENCE [LARGE SCALE GENOMIC DNA]</scope>
    <source>
        <strain evidence="1 2">Ve08.2h10</strain>
    </source>
</reference>
<proteinExistence type="predicted"/>
<dbReference type="HOGENOM" id="CLU_018294_9_2_1"/>
<organism evidence="1 2">
    <name type="scientific">Paxillus rubicundulus Ve08.2h10</name>
    <dbReference type="NCBI Taxonomy" id="930991"/>
    <lineage>
        <taxon>Eukaryota</taxon>
        <taxon>Fungi</taxon>
        <taxon>Dikarya</taxon>
        <taxon>Basidiomycota</taxon>
        <taxon>Agaricomycotina</taxon>
        <taxon>Agaricomycetes</taxon>
        <taxon>Agaricomycetidae</taxon>
        <taxon>Boletales</taxon>
        <taxon>Paxilineae</taxon>
        <taxon>Paxillaceae</taxon>
        <taxon>Paxillus</taxon>
    </lineage>
</organism>
<feature type="non-terminal residue" evidence="1">
    <location>
        <position position="1"/>
    </location>
</feature>
<reference evidence="2" key="2">
    <citation type="submission" date="2015-01" db="EMBL/GenBank/DDBJ databases">
        <title>Evolutionary Origins and Diversification of the Mycorrhizal Mutualists.</title>
        <authorList>
            <consortium name="DOE Joint Genome Institute"/>
            <consortium name="Mycorrhizal Genomics Consortium"/>
            <person name="Kohler A."/>
            <person name="Kuo A."/>
            <person name="Nagy L.G."/>
            <person name="Floudas D."/>
            <person name="Copeland A."/>
            <person name="Barry K.W."/>
            <person name="Cichocki N."/>
            <person name="Veneault-Fourrey C."/>
            <person name="LaButti K."/>
            <person name="Lindquist E.A."/>
            <person name="Lipzen A."/>
            <person name="Lundell T."/>
            <person name="Morin E."/>
            <person name="Murat C."/>
            <person name="Riley R."/>
            <person name="Ohm R."/>
            <person name="Sun H."/>
            <person name="Tunlid A."/>
            <person name="Henrissat B."/>
            <person name="Grigoriev I.V."/>
            <person name="Hibbett D.S."/>
            <person name="Martin F."/>
        </authorList>
    </citation>
    <scope>NUCLEOTIDE SEQUENCE [LARGE SCALE GENOMIC DNA]</scope>
    <source>
        <strain evidence="2">Ve08.2h10</strain>
    </source>
</reference>
<protein>
    <submittedName>
        <fullName evidence="1">Uncharacterized protein</fullName>
    </submittedName>
</protein>
<dbReference type="Proteomes" id="UP000054538">
    <property type="component" value="Unassembled WGS sequence"/>
</dbReference>
<dbReference type="OrthoDB" id="162969at2759"/>
<evidence type="ECO:0000313" key="2">
    <source>
        <dbReference type="Proteomes" id="UP000054538"/>
    </source>
</evidence>
<accession>A0A0D0DQI4</accession>
<evidence type="ECO:0000313" key="1">
    <source>
        <dbReference type="EMBL" id="KIK81635.1"/>
    </source>
</evidence>